<dbReference type="Pfam" id="PF04140">
    <property type="entry name" value="ICMT"/>
    <property type="match status" value="1"/>
</dbReference>
<keyword evidence="5" id="KW-0256">Endoplasmic reticulum</keyword>
<reference evidence="7 8" key="1">
    <citation type="journal article" date="2018" name="Evol. Lett.">
        <title>Horizontal gene cluster transfer increased hallucinogenic mushroom diversity.</title>
        <authorList>
            <person name="Reynolds H.T."/>
            <person name="Vijayakumar V."/>
            <person name="Gluck-Thaler E."/>
            <person name="Korotkin H.B."/>
            <person name="Matheny P.B."/>
            <person name="Slot J.C."/>
        </authorList>
    </citation>
    <scope>NUCLEOTIDE SEQUENCE [LARGE SCALE GENOMIC DNA]</scope>
    <source>
        <strain evidence="7 8">2629</strain>
    </source>
</reference>
<gene>
    <name evidence="7" type="ORF">CVT24_001587</name>
</gene>
<comment type="caution">
    <text evidence="7">The sequence shown here is derived from an EMBL/GenBank/DDBJ whole genome shotgun (WGS) entry which is preliminary data.</text>
</comment>
<dbReference type="InParanoid" id="A0A409YFE9"/>
<evidence type="ECO:0000313" key="7">
    <source>
        <dbReference type="EMBL" id="PPR01711.1"/>
    </source>
</evidence>
<evidence type="ECO:0000256" key="4">
    <source>
        <dbReference type="ARBA" id="ARBA00023136"/>
    </source>
</evidence>
<sequence length="231" mass="26745">MIAVHISTTPPHPPPSNRERSVPSTWMEVILTQRWSVYIIQAISWAAALAEISVIISQLYPRHPLSRIIRSNFISPTARHPAARRNIRIRLTWKACAAWCLATSGAYLRYLCYKSLGSLFTFEMSIRDDHRLVKNGPYKFVRHPSYLGLLMTVIGFLLWHASRGSWVRECGHFTREKGGRLVLLYVMTILLIITGLLLRMRKEDEALKIRFGQEWDEWADGVRFKLIPIIF</sequence>
<dbReference type="GO" id="GO:0004671">
    <property type="term" value="F:protein C-terminal S-isoprenylcysteine carboxyl O-methyltransferase activity"/>
    <property type="evidence" value="ECO:0007669"/>
    <property type="project" value="UniProtKB-EC"/>
</dbReference>
<comment type="subcellular location">
    <subcellularLocation>
        <location evidence="5">Endoplasmic reticulum membrane</location>
        <topology evidence="5">Multi-pass membrane protein</topology>
    </subcellularLocation>
    <subcellularLocation>
        <location evidence="1">Membrane</location>
        <topology evidence="1">Multi-pass membrane protein</topology>
    </subcellularLocation>
</comment>
<keyword evidence="5" id="KW-0949">S-adenosyl-L-methionine</keyword>
<organism evidence="7 8">
    <name type="scientific">Panaeolus cyanescens</name>
    <dbReference type="NCBI Taxonomy" id="181874"/>
    <lineage>
        <taxon>Eukaryota</taxon>
        <taxon>Fungi</taxon>
        <taxon>Dikarya</taxon>
        <taxon>Basidiomycota</taxon>
        <taxon>Agaricomycotina</taxon>
        <taxon>Agaricomycetes</taxon>
        <taxon>Agaricomycetidae</taxon>
        <taxon>Agaricales</taxon>
        <taxon>Agaricineae</taxon>
        <taxon>Galeropsidaceae</taxon>
        <taxon>Panaeolus</taxon>
    </lineage>
</organism>
<dbReference type="GO" id="GO:0032259">
    <property type="term" value="P:methylation"/>
    <property type="evidence" value="ECO:0007669"/>
    <property type="project" value="UniProtKB-KW"/>
</dbReference>
<keyword evidence="5" id="KW-0489">Methyltransferase</keyword>
<dbReference type="AlphaFoldDB" id="A0A409YFE9"/>
<feature type="transmembrane region" description="Helical" evidence="5">
    <location>
        <begin position="144"/>
        <end position="162"/>
    </location>
</feature>
<feature type="transmembrane region" description="Helical" evidence="5">
    <location>
        <begin position="182"/>
        <end position="200"/>
    </location>
</feature>
<dbReference type="EMBL" id="NHTK01001222">
    <property type="protein sequence ID" value="PPR01711.1"/>
    <property type="molecule type" value="Genomic_DNA"/>
</dbReference>
<dbReference type="Proteomes" id="UP000284842">
    <property type="component" value="Unassembled WGS sequence"/>
</dbReference>
<keyword evidence="5" id="KW-0808">Transferase</keyword>
<dbReference type="Gene3D" id="1.20.120.1630">
    <property type="match status" value="1"/>
</dbReference>
<protein>
    <recommendedName>
        <fullName evidence="5">Protein-S-isoprenylcysteine O-methyltransferase</fullName>
        <ecNumber evidence="5">2.1.1.100</ecNumber>
    </recommendedName>
</protein>
<evidence type="ECO:0000256" key="6">
    <source>
        <dbReference type="SAM" id="MobiDB-lite"/>
    </source>
</evidence>
<dbReference type="GO" id="GO:0005789">
    <property type="term" value="C:endoplasmic reticulum membrane"/>
    <property type="evidence" value="ECO:0007669"/>
    <property type="project" value="UniProtKB-SubCell"/>
</dbReference>
<evidence type="ECO:0000256" key="1">
    <source>
        <dbReference type="ARBA" id="ARBA00004141"/>
    </source>
</evidence>
<name>A0A409YFE9_9AGAR</name>
<comment type="caution">
    <text evidence="5">Lacks conserved residue(s) required for the propagation of feature annotation.</text>
</comment>
<dbReference type="InterPro" id="IPR007269">
    <property type="entry name" value="ICMT_MeTrfase"/>
</dbReference>
<evidence type="ECO:0000256" key="2">
    <source>
        <dbReference type="ARBA" id="ARBA00022692"/>
    </source>
</evidence>
<accession>A0A409YFE9</accession>
<keyword evidence="3 5" id="KW-1133">Transmembrane helix</keyword>
<dbReference type="PANTHER" id="PTHR12714:SF24">
    <property type="entry name" value="SLR1182 PROTEIN"/>
    <property type="match status" value="1"/>
</dbReference>
<keyword evidence="8" id="KW-1185">Reference proteome</keyword>
<dbReference type="OrthoDB" id="422086at2759"/>
<dbReference type="PANTHER" id="PTHR12714">
    <property type="entry name" value="PROTEIN-S ISOPRENYLCYSTEINE O-METHYLTRANSFERASE"/>
    <property type="match status" value="1"/>
</dbReference>
<keyword evidence="2 5" id="KW-0812">Transmembrane</keyword>
<dbReference type="EC" id="2.1.1.100" evidence="5"/>
<evidence type="ECO:0000256" key="3">
    <source>
        <dbReference type="ARBA" id="ARBA00022989"/>
    </source>
</evidence>
<keyword evidence="4 5" id="KW-0472">Membrane</keyword>
<comment type="catalytic activity">
    <reaction evidence="5">
        <text>[protein]-C-terminal S-[(2E,6E)-farnesyl]-L-cysteine + S-adenosyl-L-methionine = [protein]-C-terminal S-[(2E,6E)-farnesyl]-L-cysteine methyl ester + S-adenosyl-L-homocysteine</text>
        <dbReference type="Rhea" id="RHEA:21672"/>
        <dbReference type="Rhea" id="RHEA-COMP:12125"/>
        <dbReference type="Rhea" id="RHEA-COMP:12126"/>
        <dbReference type="ChEBI" id="CHEBI:57856"/>
        <dbReference type="ChEBI" id="CHEBI:59789"/>
        <dbReference type="ChEBI" id="CHEBI:90510"/>
        <dbReference type="ChEBI" id="CHEBI:90511"/>
        <dbReference type="EC" id="2.1.1.100"/>
    </reaction>
</comment>
<comment type="similarity">
    <text evidence="5">Belongs to the class VI-like SAM-binding methyltransferase superfamily. Isoprenylcysteine carboxyl methyltransferase family.</text>
</comment>
<evidence type="ECO:0000256" key="5">
    <source>
        <dbReference type="RuleBase" id="RU362022"/>
    </source>
</evidence>
<feature type="region of interest" description="Disordered" evidence="6">
    <location>
        <begin position="1"/>
        <end position="21"/>
    </location>
</feature>
<proteinExistence type="inferred from homology"/>
<evidence type="ECO:0000313" key="8">
    <source>
        <dbReference type="Proteomes" id="UP000284842"/>
    </source>
</evidence>